<evidence type="ECO:0000313" key="3">
    <source>
        <dbReference type="Proteomes" id="UP001163731"/>
    </source>
</evidence>
<keyword evidence="3" id="KW-1185">Reference proteome</keyword>
<feature type="transmembrane region" description="Helical" evidence="1">
    <location>
        <begin position="12"/>
        <end position="33"/>
    </location>
</feature>
<feature type="transmembrane region" description="Helical" evidence="1">
    <location>
        <begin position="70"/>
        <end position="93"/>
    </location>
</feature>
<name>A0ABT3I0V1_9FLAO</name>
<keyword evidence="1" id="KW-0472">Membrane</keyword>
<dbReference type="RefSeq" id="WP_264750844.1">
    <property type="nucleotide sequence ID" value="NZ_JAPDHW010000009.1"/>
</dbReference>
<sequence length="101" mass="11529">MENKDKNTILKAIAIILLMFYIPLLLFYLGIVMPEHFACNESMFEGEKGTDIWGDEVLCDGESKAFEKVFFQLISAIVGGFSVILLILFFLVYHTKKRITS</sequence>
<accession>A0ABT3I0V1</accession>
<dbReference type="EMBL" id="JAPDHW010000009">
    <property type="protein sequence ID" value="MCW3169664.1"/>
    <property type="molecule type" value="Genomic_DNA"/>
</dbReference>
<dbReference type="Proteomes" id="UP001163731">
    <property type="component" value="Unassembled WGS sequence"/>
</dbReference>
<keyword evidence="1" id="KW-1133">Transmembrane helix</keyword>
<gene>
    <name evidence="2" type="ORF">OMO38_14150</name>
</gene>
<protein>
    <submittedName>
        <fullName evidence="2">Uncharacterized protein</fullName>
    </submittedName>
</protein>
<keyword evidence="1" id="KW-0812">Transmembrane</keyword>
<comment type="caution">
    <text evidence="2">The sequence shown here is derived from an EMBL/GenBank/DDBJ whole genome shotgun (WGS) entry which is preliminary data.</text>
</comment>
<organism evidence="2 3">
    <name type="scientific">Chryseobacterium kimseyorum</name>
    <dbReference type="NCBI Taxonomy" id="2984028"/>
    <lineage>
        <taxon>Bacteria</taxon>
        <taxon>Pseudomonadati</taxon>
        <taxon>Bacteroidota</taxon>
        <taxon>Flavobacteriia</taxon>
        <taxon>Flavobacteriales</taxon>
        <taxon>Weeksellaceae</taxon>
        <taxon>Chryseobacterium group</taxon>
        <taxon>Chryseobacterium</taxon>
    </lineage>
</organism>
<proteinExistence type="predicted"/>
<evidence type="ECO:0000256" key="1">
    <source>
        <dbReference type="SAM" id="Phobius"/>
    </source>
</evidence>
<reference evidence="2" key="1">
    <citation type="submission" date="2022-10" db="EMBL/GenBank/DDBJ databases">
        <title>Chryseobacterium babae sp. nov. isolated from the gut of the beetle Oryctes rhinoceros, and Chryseobacterium kimseyorum sp. nov., isolated from a stick insect rearing cage.</title>
        <authorList>
            <person name="Shelomi M."/>
            <person name="Han C.-J."/>
            <person name="Chen W.-M."/>
            <person name="Chen H.-K."/>
            <person name="Liaw S.-J."/>
            <person name="Muhle E."/>
            <person name="Clermont D."/>
        </authorList>
    </citation>
    <scope>NUCLEOTIDE SEQUENCE</scope>
    <source>
        <strain evidence="2">09-1422</strain>
    </source>
</reference>
<evidence type="ECO:0000313" key="2">
    <source>
        <dbReference type="EMBL" id="MCW3169664.1"/>
    </source>
</evidence>